<dbReference type="Proteomes" id="UP001500218">
    <property type="component" value="Unassembled WGS sequence"/>
</dbReference>
<accession>A0ABP4XK68</accession>
<dbReference type="EMBL" id="BAAALT010000001">
    <property type="protein sequence ID" value="GAA1782210.1"/>
    <property type="molecule type" value="Genomic_DNA"/>
</dbReference>
<name>A0ABP4XK68_9ACTN</name>
<proteinExistence type="predicted"/>
<protein>
    <submittedName>
        <fullName evidence="1">Uncharacterized protein</fullName>
    </submittedName>
</protein>
<comment type="caution">
    <text evidence="1">The sequence shown here is derived from an EMBL/GenBank/DDBJ whole genome shotgun (WGS) entry which is preliminary data.</text>
</comment>
<evidence type="ECO:0000313" key="1">
    <source>
        <dbReference type="EMBL" id="GAA1782210.1"/>
    </source>
</evidence>
<reference evidence="2" key="1">
    <citation type="journal article" date="2019" name="Int. J. Syst. Evol. Microbiol.">
        <title>The Global Catalogue of Microorganisms (GCM) 10K type strain sequencing project: providing services to taxonomists for standard genome sequencing and annotation.</title>
        <authorList>
            <consortium name="The Broad Institute Genomics Platform"/>
            <consortium name="The Broad Institute Genome Sequencing Center for Infectious Disease"/>
            <person name="Wu L."/>
            <person name="Ma J."/>
        </authorList>
    </citation>
    <scope>NUCLEOTIDE SEQUENCE [LARGE SCALE GENOMIC DNA]</scope>
    <source>
        <strain evidence="2">JCM 13250</strain>
    </source>
</reference>
<evidence type="ECO:0000313" key="2">
    <source>
        <dbReference type="Proteomes" id="UP001500218"/>
    </source>
</evidence>
<gene>
    <name evidence="1" type="ORF">GCM10009682_00570</name>
</gene>
<sequence length="59" mass="7043">MRVARNASVVVNANIARPRSRFRAGYDDWRAHDRHRPDAVGIRWDFDHDWKGDTRDDHE</sequence>
<organism evidence="1 2">
    <name type="scientific">Luedemannella flava</name>
    <dbReference type="NCBI Taxonomy" id="349316"/>
    <lineage>
        <taxon>Bacteria</taxon>
        <taxon>Bacillati</taxon>
        <taxon>Actinomycetota</taxon>
        <taxon>Actinomycetes</taxon>
        <taxon>Micromonosporales</taxon>
        <taxon>Micromonosporaceae</taxon>
        <taxon>Luedemannella</taxon>
    </lineage>
</organism>
<keyword evidence="2" id="KW-1185">Reference proteome</keyword>